<dbReference type="InParanoid" id="A0A162NI06"/>
<keyword evidence="1" id="KW-0378">Hydrolase</keyword>
<keyword evidence="4" id="KW-1185">Reference proteome</keyword>
<dbReference type="GO" id="GO:0006281">
    <property type="term" value="P:DNA repair"/>
    <property type="evidence" value="ECO:0007669"/>
    <property type="project" value="UniProtKB-KW"/>
</dbReference>
<keyword evidence="1" id="KW-0347">Helicase</keyword>
<evidence type="ECO:0000259" key="2">
    <source>
        <dbReference type="Pfam" id="PF05970"/>
    </source>
</evidence>
<dbReference type="GO" id="GO:0006310">
    <property type="term" value="P:DNA recombination"/>
    <property type="evidence" value="ECO:0007669"/>
    <property type="project" value="UniProtKB-KW"/>
</dbReference>
<reference evidence="4" key="1">
    <citation type="submission" date="2015-06" db="EMBL/GenBank/DDBJ databases">
        <title>Expansion of signal transduction pathways in fungi by whole-genome duplication.</title>
        <authorList>
            <consortium name="DOE Joint Genome Institute"/>
            <person name="Corrochano L.M."/>
            <person name="Kuo A."/>
            <person name="Marcet-Houben M."/>
            <person name="Polaino S."/>
            <person name="Salamov A."/>
            <person name="Villalobos J.M."/>
            <person name="Alvarez M.I."/>
            <person name="Avalos J."/>
            <person name="Benito E.P."/>
            <person name="Benoit I."/>
            <person name="Burger G."/>
            <person name="Camino L.P."/>
            <person name="Canovas D."/>
            <person name="Cerda-Olmedo E."/>
            <person name="Cheng J.-F."/>
            <person name="Dominguez A."/>
            <person name="Elias M."/>
            <person name="Eslava A.P."/>
            <person name="Glaser F."/>
            <person name="Grimwood J."/>
            <person name="Gutierrez G."/>
            <person name="Heitman J."/>
            <person name="Henrissat B."/>
            <person name="Iturriaga E.A."/>
            <person name="Lang B.F."/>
            <person name="Lavin J.L."/>
            <person name="Lee S."/>
            <person name="Li W."/>
            <person name="Lindquist E."/>
            <person name="Lopez-Garcia S."/>
            <person name="Luque E.M."/>
            <person name="Marcos A.T."/>
            <person name="Martin J."/>
            <person name="McCluskey K."/>
            <person name="Medina H.R."/>
            <person name="Miralles-Duran A."/>
            <person name="Miyazaki A."/>
            <person name="Munoz-Torres E."/>
            <person name="Oguiza J.A."/>
            <person name="Ohm R."/>
            <person name="Olmedo M."/>
            <person name="Orejas M."/>
            <person name="Ortiz-Castellanos L."/>
            <person name="Pisabarro A.G."/>
            <person name="Rodriguez-Romero J."/>
            <person name="Ruiz-Herrera J."/>
            <person name="Ruiz-Vazquez R."/>
            <person name="Sanz C."/>
            <person name="Schackwitz W."/>
            <person name="Schmutz J."/>
            <person name="Shahriari M."/>
            <person name="Shelest E."/>
            <person name="Silva-Franco F."/>
            <person name="Soanes D."/>
            <person name="Syed K."/>
            <person name="Tagua V.G."/>
            <person name="Talbot N.J."/>
            <person name="Thon M."/>
            <person name="De vries R.P."/>
            <person name="Wiebenga A."/>
            <person name="Yadav J.S."/>
            <person name="Braun E.L."/>
            <person name="Baker S."/>
            <person name="Garre V."/>
            <person name="Horwitz B."/>
            <person name="Torres-Martinez S."/>
            <person name="Idnurm A."/>
            <person name="Herrera-Estrella A."/>
            <person name="Gabaldon T."/>
            <person name="Grigoriev I.V."/>
        </authorList>
    </citation>
    <scope>NUCLEOTIDE SEQUENCE [LARGE SCALE GENOMIC DNA]</scope>
    <source>
        <strain evidence="4">NRRL 1555(-)</strain>
    </source>
</reference>
<evidence type="ECO:0000313" key="4">
    <source>
        <dbReference type="Proteomes" id="UP000077315"/>
    </source>
</evidence>
<dbReference type="EMBL" id="KV440979">
    <property type="protein sequence ID" value="OAD74448.1"/>
    <property type="molecule type" value="Genomic_DNA"/>
</dbReference>
<dbReference type="GO" id="GO:0000723">
    <property type="term" value="P:telomere maintenance"/>
    <property type="evidence" value="ECO:0007669"/>
    <property type="project" value="InterPro"/>
</dbReference>
<gene>
    <name evidence="3" type="ORF">PHYBLDRAFT_67626</name>
</gene>
<evidence type="ECO:0000313" key="3">
    <source>
        <dbReference type="EMBL" id="OAD74448.1"/>
    </source>
</evidence>
<keyword evidence="1" id="KW-0227">DNA damage</keyword>
<dbReference type="InterPro" id="IPR010285">
    <property type="entry name" value="DNA_helicase_pif1-like_DEAD"/>
</dbReference>
<comment type="catalytic activity">
    <reaction evidence="1">
        <text>ATP + H2O = ADP + phosphate + H(+)</text>
        <dbReference type="Rhea" id="RHEA:13065"/>
        <dbReference type="ChEBI" id="CHEBI:15377"/>
        <dbReference type="ChEBI" id="CHEBI:15378"/>
        <dbReference type="ChEBI" id="CHEBI:30616"/>
        <dbReference type="ChEBI" id="CHEBI:43474"/>
        <dbReference type="ChEBI" id="CHEBI:456216"/>
        <dbReference type="EC" id="5.6.2.3"/>
    </reaction>
</comment>
<dbReference type="GO" id="GO:0016887">
    <property type="term" value="F:ATP hydrolysis activity"/>
    <property type="evidence" value="ECO:0007669"/>
    <property type="project" value="RHEA"/>
</dbReference>
<dbReference type="GeneID" id="29002730"/>
<dbReference type="EC" id="5.6.2.3" evidence="1"/>
<dbReference type="AlphaFoldDB" id="A0A162NI06"/>
<comment type="similarity">
    <text evidence="1">Belongs to the helicase family.</text>
</comment>
<keyword evidence="1" id="KW-0547">Nucleotide-binding</keyword>
<name>A0A162NI06_PHYB8</name>
<comment type="cofactor">
    <cofactor evidence="1">
        <name>Mg(2+)</name>
        <dbReference type="ChEBI" id="CHEBI:18420"/>
    </cofactor>
</comment>
<keyword evidence="1" id="KW-0233">DNA recombination</keyword>
<dbReference type="GO" id="GO:0005524">
    <property type="term" value="F:ATP binding"/>
    <property type="evidence" value="ECO:0007669"/>
    <property type="project" value="UniProtKB-KW"/>
</dbReference>
<dbReference type="Proteomes" id="UP000077315">
    <property type="component" value="Unassembled WGS sequence"/>
</dbReference>
<sequence length="354" mass="40102">MFPPQNHTKKYFQTNYIKKHPSHQRLAINLENNEPVCFYGGGIQRVHFFRLLLCNVPGATSSKNIRTVEGQEYNINQAACHALRLFNNYGEVRYRSSLAEYYLHSEIISQYNKSLEPSQETSGQTTHRQVSRKLIQEQEDLCNKAYILSHPDQPYFNGSQQALYNSIMKAMHGSQLGARLYFVNRPGGTGNIFVCNVLFQKIPINVDMNSMCSIFASSQVAQFLRRTELIVWGEVSMVNKYISSAVNCRIQDTIKAVNPVLVNVPCSGFFFVFEENYQQAPHANPRTSKSQTVAQYITSNPEIRRKLEDPKNFLLRAGNKNKLMAGGPDTVAIPNEISICGTNLNGHTNAIVFF</sequence>
<dbReference type="Pfam" id="PF05970">
    <property type="entry name" value="PIF1"/>
    <property type="match status" value="1"/>
</dbReference>
<dbReference type="GO" id="GO:0043139">
    <property type="term" value="F:5'-3' DNA helicase activity"/>
    <property type="evidence" value="ECO:0007669"/>
    <property type="project" value="UniProtKB-EC"/>
</dbReference>
<protein>
    <recommendedName>
        <fullName evidence="1">ATP-dependent DNA helicase</fullName>
        <ecNumber evidence="1">5.6.2.3</ecNumber>
    </recommendedName>
</protein>
<dbReference type="OrthoDB" id="2276331at2759"/>
<evidence type="ECO:0000256" key="1">
    <source>
        <dbReference type="RuleBase" id="RU363044"/>
    </source>
</evidence>
<dbReference type="STRING" id="763407.A0A162NI06"/>
<dbReference type="RefSeq" id="XP_018292488.1">
    <property type="nucleotide sequence ID" value="XM_018441824.1"/>
</dbReference>
<keyword evidence="1" id="KW-0067">ATP-binding</keyword>
<organism evidence="3 4">
    <name type="scientific">Phycomyces blakesleeanus (strain ATCC 8743b / DSM 1359 / FGSC 10004 / NBRC 33097 / NRRL 1555)</name>
    <dbReference type="NCBI Taxonomy" id="763407"/>
    <lineage>
        <taxon>Eukaryota</taxon>
        <taxon>Fungi</taxon>
        <taxon>Fungi incertae sedis</taxon>
        <taxon>Mucoromycota</taxon>
        <taxon>Mucoromycotina</taxon>
        <taxon>Mucoromycetes</taxon>
        <taxon>Mucorales</taxon>
        <taxon>Phycomycetaceae</taxon>
        <taxon>Phycomyces</taxon>
    </lineage>
</organism>
<accession>A0A162NI06</accession>
<dbReference type="PANTHER" id="PTHR10492">
    <property type="match status" value="1"/>
</dbReference>
<keyword evidence="1" id="KW-0234">DNA repair</keyword>
<feature type="domain" description="DNA helicase Pif1-like DEAD-box helicase" evidence="2">
    <location>
        <begin position="200"/>
        <end position="299"/>
    </location>
</feature>
<proteinExistence type="inferred from homology"/>
<dbReference type="VEuPathDB" id="FungiDB:PHYBLDRAFT_67626"/>